<evidence type="ECO:0000313" key="2">
    <source>
        <dbReference type="EMBL" id="MPC47237.1"/>
    </source>
</evidence>
<gene>
    <name evidence="2" type="ORF">E2C01_040978</name>
</gene>
<sequence length="99" mass="11150">MAPLLTITTQLILTTSPHIQSFSPHHHTNTQTIHGSEVYVSVCHHRHHSTSPQSRSTISYHSTARQPARPSSTPQHKPQRLPQPHCSLFMACCEPRPVF</sequence>
<dbReference type="EMBL" id="VSRR010007631">
    <property type="protein sequence ID" value="MPC47237.1"/>
    <property type="molecule type" value="Genomic_DNA"/>
</dbReference>
<comment type="caution">
    <text evidence="2">The sequence shown here is derived from an EMBL/GenBank/DDBJ whole genome shotgun (WGS) entry which is preliminary data.</text>
</comment>
<evidence type="ECO:0000313" key="3">
    <source>
        <dbReference type="Proteomes" id="UP000324222"/>
    </source>
</evidence>
<accession>A0A5B7FPF9</accession>
<keyword evidence="3" id="KW-1185">Reference proteome</keyword>
<feature type="region of interest" description="Disordered" evidence="1">
    <location>
        <begin position="44"/>
        <end position="83"/>
    </location>
</feature>
<reference evidence="2 3" key="1">
    <citation type="submission" date="2019-05" db="EMBL/GenBank/DDBJ databases">
        <title>Another draft genome of Portunus trituberculatus and its Hox gene families provides insights of decapod evolution.</title>
        <authorList>
            <person name="Jeong J.-H."/>
            <person name="Song I."/>
            <person name="Kim S."/>
            <person name="Choi T."/>
            <person name="Kim D."/>
            <person name="Ryu S."/>
            <person name="Kim W."/>
        </authorList>
    </citation>
    <scope>NUCLEOTIDE SEQUENCE [LARGE SCALE GENOMIC DNA]</scope>
    <source>
        <tissue evidence="2">Muscle</tissue>
    </source>
</reference>
<protein>
    <submittedName>
        <fullName evidence="2">Uncharacterized protein</fullName>
    </submittedName>
</protein>
<evidence type="ECO:0000256" key="1">
    <source>
        <dbReference type="SAM" id="MobiDB-lite"/>
    </source>
</evidence>
<proteinExistence type="predicted"/>
<name>A0A5B7FPF9_PORTR</name>
<dbReference type="AlphaFoldDB" id="A0A5B7FPF9"/>
<organism evidence="2 3">
    <name type="scientific">Portunus trituberculatus</name>
    <name type="common">Swimming crab</name>
    <name type="synonym">Neptunus trituberculatus</name>
    <dbReference type="NCBI Taxonomy" id="210409"/>
    <lineage>
        <taxon>Eukaryota</taxon>
        <taxon>Metazoa</taxon>
        <taxon>Ecdysozoa</taxon>
        <taxon>Arthropoda</taxon>
        <taxon>Crustacea</taxon>
        <taxon>Multicrustacea</taxon>
        <taxon>Malacostraca</taxon>
        <taxon>Eumalacostraca</taxon>
        <taxon>Eucarida</taxon>
        <taxon>Decapoda</taxon>
        <taxon>Pleocyemata</taxon>
        <taxon>Brachyura</taxon>
        <taxon>Eubrachyura</taxon>
        <taxon>Portunoidea</taxon>
        <taxon>Portunidae</taxon>
        <taxon>Portuninae</taxon>
        <taxon>Portunus</taxon>
    </lineage>
</organism>
<feature type="compositionally biased region" description="Polar residues" evidence="1">
    <location>
        <begin position="50"/>
        <end position="76"/>
    </location>
</feature>
<dbReference type="Proteomes" id="UP000324222">
    <property type="component" value="Unassembled WGS sequence"/>
</dbReference>